<feature type="domain" description="SAM-dependent MTase RsmB/NOP-type" evidence="14">
    <location>
        <begin position="164"/>
        <end position="287"/>
    </location>
</feature>
<keyword evidence="7" id="KW-0418">Kinase</keyword>
<dbReference type="Pfam" id="PF02518">
    <property type="entry name" value="HATPase_c"/>
    <property type="match status" value="1"/>
</dbReference>
<dbReference type="PANTHER" id="PTHR43047">
    <property type="entry name" value="TWO-COMPONENT HISTIDINE PROTEIN KINASE"/>
    <property type="match status" value="1"/>
</dbReference>
<evidence type="ECO:0000256" key="7">
    <source>
        <dbReference type="ARBA" id="ARBA00022777"/>
    </source>
</evidence>
<feature type="region of interest" description="Disordered" evidence="11">
    <location>
        <begin position="902"/>
        <end position="929"/>
    </location>
</feature>
<dbReference type="InterPro" id="IPR029063">
    <property type="entry name" value="SAM-dependent_MTases_sf"/>
</dbReference>
<evidence type="ECO:0000313" key="15">
    <source>
        <dbReference type="EMBL" id="CAK5268620.1"/>
    </source>
</evidence>
<dbReference type="Gene3D" id="3.30.70.1170">
    <property type="entry name" value="Sun protein, domain 3"/>
    <property type="match status" value="1"/>
</dbReference>
<dbReference type="SUPFAM" id="SSF55874">
    <property type="entry name" value="ATPase domain of HSP90 chaperone/DNA topoisomerase II/histidine kinase"/>
    <property type="match status" value="1"/>
</dbReference>
<dbReference type="CDD" id="cd17546">
    <property type="entry name" value="REC_hyHK_CKI1_RcsC-like"/>
    <property type="match status" value="1"/>
</dbReference>
<evidence type="ECO:0000256" key="6">
    <source>
        <dbReference type="ARBA" id="ARBA00022691"/>
    </source>
</evidence>
<dbReference type="InterPro" id="IPR003661">
    <property type="entry name" value="HisK_dim/P_dom"/>
</dbReference>
<dbReference type="GO" id="GO:0000155">
    <property type="term" value="F:phosphorelay sensor kinase activity"/>
    <property type="evidence" value="ECO:0007669"/>
    <property type="project" value="InterPro"/>
</dbReference>
<keyword evidence="5 10" id="KW-0808">Transferase</keyword>
<sequence length="2008" mass="219694">MHAVLTRLSFLAASRDSQVFLQSFLVSHSSNFCTLCVESMNFYFDAAVTLDRLGSKQGSIKGVIASLPEKNRKRTAALVIETLKYKPVLLDVIETSKLMKEERKLTSLNLALVLVHDLLLAGGIQAGNGPLKQAVLRHKTRLHGEFQKLKIKRGATSVADLAQTGDVRAEKIPRYVRVNTILWSLEQALEYLQSRGFILSTSLDSDKAFMKDKHISNLLLFPAAVTFHDDPAYKAGKLILQDKASCFPAAILSPPAHNQAVVLDATSAPGNKTTHLSALMRGKGKVTPCHVVQDNPSCSGSGIINRLDHLLESEEENAEIQEDRLNKLASFQLMMIRHAMKFPSVRRIVYSTCSIHVIENEHVVRAALLSEEAQASSFCLAPPTDILPGWPRRGIAEEMTRPEDALSLIRCSPGEDETNGFFVSCFVRNDGTLKRSFPELEEDIGYETIMGPTKRKKKKKKSTQANDYVLSQSHISELMVDTTAHPARKIRSAARPSTAPEKLRQALLPAAMHTLQEDEVPESIGSHSDAASPASEFVPAHRLPVDLPNYDWATFITAYACGRWDPHRIPRPPHVPLSLSKPESPSHTGSAVPQGALAFDHTRLVPRPPSHRLRASFSAVSSSAPSPPSFSSTYPSFTLPATLPFTTITTSAGSVSSPISTVDAQTTAATLRWAGSRVNVAPLALPSPEHELMDPMRGAAAVPVPGSHPEIPVSFAHAQQTVSPHPVPGFFSQFHGAQTPGWDVMTPGGTRRSRLSGFWSGTIDVDNSDYDSPEMLPTLEDLADRKDQENETQLTSGPQNGHSVIPDDLPTFRPGPATAPLHVSRDLTEDDNYFGLPTNDRVSTSSPDRQRPSAGFEVELNSGAAPSSLKSVDQSIVSSGSTPTLVNSVPYSVLTESFTQATAQSVPAPGTRRRSQLTRQSSAPLPTTSVSIPVLTRTLSGDSLTRPPIGTISESAPAIPTASLVEQSPVPTHTSSKEDARAVREELAFLARGFLAPPFPPDELGRRRALYKFNIIDTTPDLNFDRIAHLAMLVFNTKGVVISVVDGEKEWCKSEWGMTKIHTCARSASFAAHAILQRGDEPMIVLDTKADWRFADSASPLVVGGPSLRFYAGAPLRTHDGFNIGCLSLIDDSPHECFTPRQRHTLKEFAAIAMREMELWRDKIQLRIRDRIQTSMEQFSRECLEIDNEVSGQSNKTKPPSDESRSPPPVMGTMTSMDTVYDRAAHLVQQTLDVEGVVVADVSHCEVLESMSSEATVSIVLHHGEPGVPTSTHTLSGEEHIRLNEFFARYPNGKISEGIVPPSLRFLMPSPHIQYALAVPIYNIDKRPFALLCAWNASNQARRFLEGHELSFLRAIGVIVVSAVLKRRMILADKAKGLFISNISHELRTPLHGILAAAELLSDSPLNHSQTSFLQTVQACGTSLVETVNHVLDFTKLSGNSKSGGVENVIVPSKVDLMQLVEEAVDGCWIGHRARTAIMSDSEIGSVYSPPEQLLATKQLVETVVDIGWRRGGWTLKCERGGIRRVLMNIFGNSLKFTSNGYVHIMLRELAPSPAQSANEVKVELVVFDTGKGISEGFRKNQLFHPFSQENPLQTGTGLGLAIVNSIVKSESVNGKVDVWSEEGVGTEIKVTFTAQIPEEASAPEMEPFRFDTKPLSVSMLGFDTEHKGVLLVRSVIETYLTSWWGFDLQPPGPQRGDIIILNENIELLRKATAERDTSRPFIILSTLHGNRGVLAEVAEHESIGGFCRVLYKPGGPSRLYALLKLCVHTIKIASSTDAPSGDDHDPTTPTFTVHVPRRNSEETANSSVMGTVRPAMMARAMTIHPTSSLSWKKLSTTVESNDEDNQEVDGEDPGVPTINIGAGSLLLRSSLDSVIADRRFRILVVEDNTILRQLLIKWLTTRGYDYRDAVDGRKAVSIYEEDGPFDVVLLDMSMPVLDGIGATTEIRRFEAGLSSAKRRHPTRILALTGMSSLEDKRRAFKAGVDGYMIKPVAFKTLDEMFSKLGVS</sequence>
<dbReference type="Pfam" id="PF21148">
    <property type="entry name" value="NSUN5_fdxn-like"/>
    <property type="match status" value="1"/>
</dbReference>
<organism evidence="15 16">
    <name type="scientific">Mycena citricolor</name>
    <dbReference type="NCBI Taxonomy" id="2018698"/>
    <lineage>
        <taxon>Eukaryota</taxon>
        <taxon>Fungi</taxon>
        <taxon>Dikarya</taxon>
        <taxon>Basidiomycota</taxon>
        <taxon>Agaricomycotina</taxon>
        <taxon>Agaricomycetes</taxon>
        <taxon>Agaricomycetidae</taxon>
        <taxon>Agaricales</taxon>
        <taxon>Marasmiineae</taxon>
        <taxon>Mycenaceae</taxon>
        <taxon>Mycena</taxon>
    </lineage>
</organism>
<dbReference type="GO" id="GO:0005886">
    <property type="term" value="C:plasma membrane"/>
    <property type="evidence" value="ECO:0007669"/>
    <property type="project" value="TreeGrafter"/>
</dbReference>
<evidence type="ECO:0000256" key="5">
    <source>
        <dbReference type="ARBA" id="ARBA00022679"/>
    </source>
</evidence>
<dbReference type="CDD" id="cd00082">
    <property type="entry name" value="HisKA"/>
    <property type="match status" value="1"/>
</dbReference>
<dbReference type="PROSITE" id="PS50110">
    <property type="entry name" value="RESPONSE_REGULATORY"/>
    <property type="match status" value="1"/>
</dbReference>
<feature type="region of interest" description="Disordered" evidence="11">
    <location>
        <begin position="1777"/>
        <end position="1807"/>
    </location>
</feature>
<dbReference type="Gene3D" id="3.40.50.150">
    <property type="entry name" value="Vaccinia Virus protein VP39"/>
    <property type="match status" value="2"/>
</dbReference>
<comment type="caution">
    <text evidence="15">The sequence shown here is derived from an EMBL/GenBank/DDBJ whole genome shotgun (WGS) entry which is preliminary data.</text>
</comment>
<keyword evidence="4 10" id="KW-0489">Methyltransferase</keyword>
<dbReference type="Gene3D" id="3.30.565.10">
    <property type="entry name" value="Histidine kinase-like ATPase, C-terminal domain"/>
    <property type="match status" value="1"/>
</dbReference>
<dbReference type="SMART" id="SM00448">
    <property type="entry name" value="REC"/>
    <property type="match status" value="1"/>
</dbReference>
<dbReference type="InterPro" id="IPR049560">
    <property type="entry name" value="MeTrfase_RsmB-F_NOP2_cat"/>
</dbReference>
<dbReference type="GO" id="GO:0008168">
    <property type="term" value="F:methyltransferase activity"/>
    <property type="evidence" value="ECO:0007669"/>
    <property type="project" value="UniProtKB-KW"/>
</dbReference>
<evidence type="ECO:0000256" key="8">
    <source>
        <dbReference type="ARBA" id="ARBA00022884"/>
    </source>
</evidence>
<dbReference type="InterPro" id="IPR036097">
    <property type="entry name" value="HisK_dim/P_sf"/>
</dbReference>
<comment type="catalytic activity">
    <reaction evidence="1">
        <text>ATP + protein L-histidine = ADP + protein N-phospho-L-histidine.</text>
        <dbReference type="EC" id="2.7.13.3"/>
    </reaction>
</comment>
<feature type="domain" description="Response regulatory" evidence="13">
    <location>
        <begin position="1882"/>
        <end position="2006"/>
    </location>
</feature>
<dbReference type="PROSITE" id="PS50109">
    <property type="entry name" value="HIS_KIN"/>
    <property type="match status" value="1"/>
</dbReference>
<dbReference type="InterPro" id="IPR049561">
    <property type="entry name" value="NSUN5_7_fdxn-like"/>
</dbReference>
<accession>A0AAD2H4M2</accession>
<dbReference type="EC" id="2.7.13.3" evidence="2"/>
<dbReference type="InterPro" id="IPR029016">
    <property type="entry name" value="GAF-like_dom_sf"/>
</dbReference>
<feature type="region of interest" description="Disordered" evidence="11">
    <location>
        <begin position="951"/>
        <end position="978"/>
    </location>
</feature>
<name>A0AAD2H4M2_9AGAR</name>
<evidence type="ECO:0000256" key="10">
    <source>
        <dbReference type="PROSITE-ProRule" id="PRU01023"/>
    </source>
</evidence>
<evidence type="ECO:0000313" key="16">
    <source>
        <dbReference type="Proteomes" id="UP001295794"/>
    </source>
</evidence>
<dbReference type="InterPro" id="IPR003594">
    <property type="entry name" value="HATPase_dom"/>
</dbReference>
<keyword evidence="6 10" id="KW-0949">S-adenosyl-L-methionine</keyword>
<dbReference type="PRINTS" id="PR00344">
    <property type="entry name" value="BCTRLSENSOR"/>
</dbReference>
<dbReference type="SUPFAM" id="SSF52172">
    <property type="entry name" value="CheY-like"/>
    <property type="match status" value="1"/>
</dbReference>
<evidence type="ECO:0000256" key="2">
    <source>
        <dbReference type="ARBA" id="ARBA00012438"/>
    </source>
</evidence>
<evidence type="ECO:0000256" key="3">
    <source>
        <dbReference type="ARBA" id="ARBA00022553"/>
    </source>
</evidence>
<protein>
    <recommendedName>
        <fullName evidence="2">histidine kinase</fullName>
        <ecNumber evidence="2">2.7.13.3</ecNumber>
    </recommendedName>
</protein>
<dbReference type="GO" id="GO:0003723">
    <property type="term" value="F:RNA binding"/>
    <property type="evidence" value="ECO:0007669"/>
    <property type="project" value="UniProtKB-UniRule"/>
</dbReference>
<dbReference type="SUPFAM" id="SSF53335">
    <property type="entry name" value="S-adenosyl-L-methionine-dependent methyltransferases"/>
    <property type="match status" value="1"/>
</dbReference>
<evidence type="ECO:0000256" key="11">
    <source>
        <dbReference type="SAM" id="MobiDB-lite"/>
    </source>
</evidence>
<dbReference type="InterPro" id="IPR048889">
    <property type="entry name" value="NSUN5_RCM1_N"/>
</dbReference>
<evidence type="ECO:0000256" key="9">
    <source>
        <dbReference type="PROSITE-ProRule" id="PRU00169"/>
    </source>
</evidence>
<dbReference type="InterPro" id="IPR004358">
    <property type="entry name" value="Sig_transdc_His_kin-like_C"/>
</dbReference>
<dbReference type="SMART" id="SM00387">
    <property type="entry name" value="HATPase_c"/>
    <property type="match status" value="1"/>
</dbReference>
<feature type="compositionally biased region" description="Polar residues" evidence="11">
    <location>
        <begin position="964"/>
        <end position="974"/>
    </location>
</feature>
<feature type="domain" description="Histidine kinase" evidence="12">
    <location>
        <begin position="1382"/>
        <end position="1637"/>
    </location>
</feature>
<dbReference type="FunFam" id="1.10.287.130:FF:000023">
    <property type="entry name" value="Sensor histidine kinase/response regulator, putative"/>
    <property type="match status" value="1"/>
</dbReference>
<feature type="domain" description="SAM-dependent MTase RsmB/NOP-type" evidence="14">
    <location>
        <begin position="295"/>
        <end position="429"/>
    </location>
</feature>
<dbReference type="Pfam" id="PF00072">
    <property type="entry name" value="Response_reg"/>
    <property type="match status" value="1"/>
</dbReference>
<feature type="compositionally biased region" description="Polar residues" evidence="11">
    <location>
        <begin position="791"/>
        <end position="802"/>
    </location>
</feature>
<evidence type="ECO:0000259" key="14">
    <source>
        <dbReference type="PROSITE" id="PS51686"/>
    </source>
</evidence>
<feature type="active site" description="Nucleophile" evidence="10">
    <location>
        <position position="353"/>
    </location>
</feature>
<dbReference type="SMART" id="SM00388">
    <property type="entry name" value="HisKA"/>
    <property type="match status" value="1"/>
</dbReference>
<evidence type="ECO:0000256" key="1">
    <source>
        <dbReference type="ARBA" id="ARBA00000085"/>
    </source>
</evidence>
<dbReference type="InterPro" id="IPR001789">
    <property type="entry name" value="Sig_transdc_resp-reg_receiver"/>
</dbReference>
<dbReference type="SUPFAM" id="SSF47384">
    <property type="entry name" value="Homodimeric domain of signal transducing histidine kinase"/>
    <property type="match status" value="1"/>
</dbReference>
<dbReference type="GO" id="GO:0032259">
    <property type="term" value="P:methylation"/>
    <property type="evidence" value="ECO:0007669"/>
    <property type="project" value="UniProtKB-KW"/>
</dbReference>
<keyword evidence="3 9" id="KW-0597">Phosphoprotein</keyword>
<dbReference type="PROSITE" id="PS51686">
    <property type="entry name" value="SAM_MT_RSMB_NOP"/>
    <property type="match status" value="2"/>
</dbReference>
<dbReference type="Gene3D" id="3.30.450.40">
    <property type="match status" value="1"/>
</dbReference>
<dbReference type="Gene3D" id="3.40.50.2300">
    <property type="match status" value="1"/>
</dbReference>
<proteinExistence type="inferred from homology"/>
<keyword evidence="16" id="KW-1185">Reference proteome</keyword>
<feature type="modified residue" description="4-aspartylphosphate" evidence="9">
    <location>
        <position position="1932"/>
    </location>
</feature>
<comment type="caution">
    <text evidence="10">Lacks conserved residue(s) required for the propagation of feature annotation.</text>
</comment>
<dbReference type="Pfam" id="PF00512">
    <property type="entry name" value="HisKA"/>
    <property type="match status" value="1"/>
</dbReference>
<dbReference type="SUPFAM" id="SSF55781">
    <property type="entry name" value="GAF domain-like"/>
    <property type="match status" value="1"/>
</dbReference>
<dbReference type="Pfam" id="PF01189">
    <property type="entry name" value="Methyltr_RsmB-F"/>
    <property type="match status" value="1"/>
</dbReference>
<dbReference type="Gene3D" id="1.10.287.130">
    <property type="match status" value="1"/>
</dbReference>
<evidence type="ECO:0000259" key="13">
    <source>
        <dbReference type="PROSITE" id="PS50110"/>
    </source>
</evidence>
<dbReference type="GO" id="GO:0009927">
    <property type="term" value="F:histidine phosphotransfer kinase activity"/>
    <property type="evidence" value="ECO:0007669"/>
    <property type="project" value="TreeGrafter"/>
</dbReference>
<comment type="similarity">
    <text evidence="10">Belongs to the class I-like SAM-binding methyltransferase superfamily. RsmB/NOP family.</text>
</comment>
<feature type="region of interest" description="Disordered" evidence="11">
    <location>
        <begin position="1186"/>
        <end position="1213"/>
    </location>
</feature>
<reference evidence="15" key="1">
    <citation type="submission" date="2023-11" db="EMBL/GenBank/DDBJ databases">
        <authorList>
            <person name="De Vega J J."/>
            <person name="De Vega J J."/>
        </authorList>
    </citation>
    <scope>NUCLEOTIDE SEQUENCE</scope>
</reference>
<keyword evidence="8 10" id="KW-0694">RNA-binding</keyword>
<dbReference type="InterPro" id="IPR001678">
    <property type="entry name" value="MeTrfase_RsmB-F_NOP2_dom"/>
</dbReference>
<dbReference type="PANTHER" id="PTHR43047:SF72">
    <property type="entry name" value="OSMOSENSING HISTIDINE PROTEIN KINASE SLN1"/>
    <property type="match status" value="1"/>
</dbReference>
<dbReference type="Pfam" id="PF21153">
    <property type="entry name" value="NSUN5_N"/>
    <property type="match status" value="1"/>
</dbReference>
<dbReference type="InterPro" id="IPR005467">
    <property type="entry name" value="His_kinase_dom"/>
</dbReference>
<dbReference type="InterPro" id="IPR036890">
    <property type="entry name" value="HATPase_C_sf"/>
</dbReference>
<dbReference type="InterPro" id="IPR011006">
    <property type="entry name" value="CheY-like_superfamily"/>
</dbReference>
<evidence type="ECO:0000256" key="4">
    <source>
        <dbReference type="ARBA" id="ARBA00022603"/>
    </source>
</evidence>
<dbReference type="Proteomes" id="UP001295794">
    <property type="component" value="Unassembled WGS sequence"/>
</dbReference>
<evidence type="ECO:0000259" key="12">
    <source>
        <dbReference type="PROSITE" id="PS50109"/>
    </source>
</evidence>
<feature type="region of interest" description="Disordered" evidence="11">
    <location>
        <begin position="786"/>
        <end position="854"/>
    </location>
</feature>
<gene>
    <name evidence="15" type="ORF">MYCIT1_LOCUS11912</name>
</gene>
<dbReference type="EMBL" id="CAVNYO010000138">
    <property type="protein sequence ID" value="CAK5268620.1"/>
    <property type="molecule type" value="Genomic_DNA"/>
</dbReference>